<comment type="caution">
    <text evidence="9">The sequence shown here is derived from an EMBL/GenBank/DDBJ whole genome shotgun (WGS) entry which is preliminary data.</text>
</comment>
<sequence>MIVALLLISQTDIYAQGVRTISGIVVDETGEPLPGASVVQKRANKSESLNAVIVDIHGHFSLTLANSAQEIEISYLGYETKTVKLTSEMSYRIDLKPSSEMIEEVVVTGAFTRKANTYTGSVTTVKGDDLLKVGNQNLLSSLANIDPSFTLLDNLAAGSNPNALPDFQMRGQTGFSDLKGEYESNPNQPLFILDGFETDLTKIIDLDMNMVASVTLLKDATAKAIYGSKAANGVIVVETKRPEAGRMKVYYTGGLSIEMPDLSSYDLTNAAEKLQVEKMAGLYTSDNAQTQIAYQQEYEKKLREVLAGVNTDWKSQPVRTGIGQKHSVYLDGGDQHMVYGVDLSYNNIQGVMKGSNRNTFSGGVTLAYRLKKFQFRNKLSITYNESNDSPWGSFSTYTQMNPYSRLYDEKGQLIQSYQYVTGGSKTANPIWDSTINTVYLSKYTDITNNFYAEWNIQNNLKLTGRLGLSKKNTSTDNFRPASHTNFINYESKDLYRKGTYYKANGDNFNINGDLGISYSVQLKKHLIFLNGQVNFTNYTYNLSAMQAEGFPNDNMDHIIFGVQYDTETGKPTGNEGISRSVGGIGSINYSFDDRFLFDANYRLSGSSEFGANSRWGSFWSLGAGWNIHNEAFLKDNAWINQLKLRLSTGYTGSQGFSTYEALATVKYYGSSSYNGNIGSYLVGLANPDLRWQKKYDNSVGLDFTVMNKRINGRFDYYTSTTKGMLTDITVPQSTGFATYRENMGETENKGYEAYLNARVWENKENRSYINVFTSLARNKNKIKKISNSLRKFNEDQDANKNQDDDEKYKTSITTPSVRFEEGQSMSAIWAVRSLGIDPENGKEIYLKKDGSVTYEWNAADQVVCGDTQPEFNGNFGFNAEVNGFGFGTTFSYRVGGQIYNSTLINKVENASPYYNVDRRVFTDRWQKPGDVALYKAITDKSYTRPTSRFVEDYNTLTLSSINVYYDFRNCNFMKRCFLERLKVSAYMNDVFVVSSVKTERGTNYPFARTISFAVQASF</sequence>
<dbReference type="InterPro" id="IPR037066">
    <property type="entry name" value="Plug_dom_sf"/>
</dbReference>
<dbReference type="EMBL" id="BAIV01000006">
    <property type="protein sequence ID" value="GAE83022.1"/>
    <property type="molecule type" value="Genomic_DNA"/>
</dbReference>
<evidence type="ECO:0000313" key="10">
    <source>
        <dbReference type="Proteomes" id="UP000019131"/>
    </source>
</evidence>
<evidence type="ECO:0000256" key="7">
    <source>
        <dbReference type="PROSITE-ProRule" id="PRU01360"/>
    </source>
</evidence>
<dbReference type="SUPFAM" id="SSF56935">
    <property type="entry name" value="Porins"/>
    <property type="match status" value="1"/>
</dbReference>
<keyword evidence="2 7" id="KW-0813">Transport</keyword>
<keyword evidence="6 7" id="KW-0998">Cell outer membrane</keyword>
<accession>W4UQF1</accession>
<keyword evidence="4 7" id="KW-0812">Transmembrane</keyword>
<evidence type="ECO:0000256" key="2">
    <source>
        <dbReference type="ARBA" id="ARBA00022448"/>
    </source>
</evidence>
<keyword evidence="9" id="KW-0675">Receptor</keyword>
<gene>
    <name evidence="9" type="ORF">JCM10512_1271</name>
</gene>
<dbReference type="InterPro" id="IPR023996">
    <property type="entry name" value="TonB-dep_OMP_SusC/RagA"/>
</dbReference>
<protein>
    <submittedName>
        <fullName evidence="9">TonB-dependent receptor</fullName>
    </submittedName>
</protein>
<evidence type="ECO:0000256" key="3">
    <source>
        <dbReference type="ARBA" id="ARBA00022452"/>
    </source>
</evidence>
<organism evidence="9 10">
    <name type="scientific">Bacteroides reticulotermitis JCM 10512</name>
    <dbReference type="NCBI Taxonomy" id="1445607"/>
    <lineage>
        <taxon>Bacteria</taxon>
        <taxon>Pseudomonadati</taxon>
        <taxon>Bacteroidota</taxon>
        <taxon>Bacteroidia</taxon>
        <taxon>Bacteroidales</taxon>
        <taxon>Bacteroidaceae</taxon>
        <taxon>Bacteroides</taxon>
    </lineage>
</organism>
<dbReference type="InterPro" id="IPR023997">
    <property type="entry name" value="TonB-dep_OMP_SusC/RagA_CS"/>
</dbReference>
<dbReference type="Gene3D" id="2.170.130.10">
    <property type="entry name" value="TonB-dependent receptor, plug domain"/>
    <property type="match status" value="1"/>
</dbReference>
<comment type="subcellular location">
    <subcellularLocation>
        <location evidence="1 7">Cell outer membrane</location>
        <topology evidence="1 7">Multi-pass membrane protein</topology>
    </subcellularLocation>
</comment>
<keyword evidence="5 7" id="KW-0472">Membrane</keyword>
<evidence type="ECO:0000313" key="9">
    <source>
        <dbReference type="EMBL" id="GAE83022.1"/>
    </source>
</evidence>
<dbReference type="SUPFAM" id="SSF49464">
    <property type="entry name" value="Carboxypeptidase regulatory domain-like"/>
    <property type="match status" value="1"/>
</dbReference>
<proteinExistence type="inferred from homology"/>
<keyword evidence="10" id="KW-1185">Reference proteome</keyword>
<dbReference type="STRING" id="1445607.JCM10512_1271"/>
<reference evidence="9 10" key="1">
    <citation type="journal article" date="2014" name="Genome Announc.">
        <title>Draft Genome Sequence of Bacteroides reticulotermitis Strain JCM 10512T, Isolated from the Gut of a Termite.</title>
        <authorList>
            <person name="Yuki M."/>
            <person name="Oshima K."/>
            <person name="Suda W."/>
            <person name="Sakamoto M."/>
            <person name="Iida T."/>
            <person name="Hattori M."/>
            <person name="Ohkuma M."/>
        </authorList>
    </citation>
    <scope>NUCLEOTIDE SEQUENCE [LARGE SCALE GENOMIC DNA]</scope>
    <source>
        <strain evidence="9 10">JCM 10512</strain>
    </source>
</reference>
<dbReference type="Gene3D" id="2.60.40.1120">
    <property type="entry name" value="Carboxypeptidase-like, regulatory domain"/>
    <property type="match status" value="1"/>
</dbReference>
<dbReference type="Pfam" id="PF07715">
    <property type="entry name" value="Plug"/>
    <property type="match status" value="1"/>
</dbReference>
<dbReference type="NCBIfam" id="TIGR04056">
    <property type="entry name" value="OMP_RagA_SusC"/>
    <property type="match status" value="1"/>
</dbReference>
<dbReference type="Gene3D" id="2.40.170.20">
    <property type="entry name" value="TonB-dependent receptor, beta-barrel domain"/>
    <property type="match status" value="1"/>
</dbReference>
<evidence type="ECO:0000256" key="4">
    <source>
        <dbReference type="ARBA" id="ARBA00022692"/>
    </source>
</evidence>
<feature type="domain" description="TonB-dependent receptor plug" evidence="8">
    <location>
        <begin position="117"/>
        <end position="234"/>
    </location>
</feature>
<dbReference type="Proteomes" id="UP000019131">
    <property type="component" value="Unassembled WGS sequence"/>
</dbReference>
<dbReference type="InterPro" id="IPR039426">
    <property type="entry name" value="TonB-dep_rcpt-like"/>
</dbReference>
<keyword evidence="3 7" id="KW-1134">Transmembrane beta strand</keyword>
<evidence type="ECO:0000256" key="6">
    <source>
        <dbReference type="ARBA" id="ARBA00023237"/>
    </source>
</evidence>
<evidence type="ECO:0000256" key="1">
    <source>
        <dbReference type="ARBA" id="ARBA00004571"/>
    </source>
</evidence>
<dbReference type="InterPro" id="IPR008969">
    <property type="entry name" value="CarboxyPept-like_regulatory"/>
</dbReference>
<dbReference type="InterPro" id="IPR036942">
    <property type="entry name" value="Beta-barrel_TonB_sf"/>
</dbReference>
<evidence type="ECO:0000256" key="5">
    <source>
        <dbReference type="ARBA" id="ARBA00023136"/>
    </source>
</evidence>
<dbReference type="AlphaFoldDB" id="W4UQF1"/>
<dbReference type="Pfam" id="PF13715">
    <property type="entry name" value="CarbopepD_reg_2"/>
    <property type="match status" value="1"/>
</dbReference>
<dbReference type="PROSITE" id="PS52016">
    <property type="entry name" value="TONB_DEPENDENT_REC_3"/>
    <property type="match status" value="1"/>
</dbReference>
<name>W4UQF1_9BACE</name>
<comment type="similarity">
    <text evidence="7">Belongs to the TonB-dependent receptor family.</text>
</comment>
<dbReference type="InterPro" id="IPR012910">
    <property type="entry name" value="Plug_dom"/>
</dbReference>
<dbReference type="GO" id="GO:0009279">
    <property type="term" value="C:cell outer membrane"/>
    <property type="evidence" value="ECO:0007669"/>
    <property type="project" value="UniProtKB-SubCell"/>
</dbReference>
<evidence type="ECO:0000259" key="8">
    <source>
        <dbReference type="Pfam" id="PF07715"/>
    </source>
</evidence>
<dbReference type="NCBIfam" id="TIGR04057">
    <property type="entry name" value="SusC_RagA_signa"/>
    <property type="match status" value="1"/>
</dbReference>